<gene>
    <name evidence="2" type="ORF">EWE74_14155</name>
</gene>
<feature type="transmembrane region" description="Helical" evidence="1">
    <location>
        <begin position="6"/>
        <end position="25"/>
    </location>
</feature>
<dbReference type="OrthoDB" id="714339at2"/>
<dbReference type="RefSeq" id="WP_130142164.1">
    <property type="nucleotide sequence ID" value="NZ_SGIT01000002.1"/>
</dbReference>
<reference evidence="2 3" key="1">
    <citation type="submission" date="2019-02" db="EMBL/GenBank/DDBJ databases">
        <authorList>
            <person name="Li Y."/>
        </authorList>
    </citation>
    <scope>NUCLEOTIDE SEQUENCE [LARGE SCALE GENOMIC DNA]</scope>
    <source>
        <strain evidence="2 3">30C10-4-7</strain>
    </source>
</reference>
<protein>
    <submittedName>
        <fullName evidence="2">Uncharacterized protein</fullName>
    </submittedName>
</protein>
<comment type="caution">
    <text evidence="2">The sequence shown here is derived from an EMBL/GenBank/DDBJ whole genome shotgun (WGS) entry which is preliminary data.</text>
</comment>
<proteinExistence type="predicted"/>
<sequence>MATLKIKWLSAASVFTILLGAFFMVKAMDKEPIKKVTTSKKLVTQTWKFIGEEDDDPLNASFYELDAADDPCPGLPETVCKIEAPADQSNPNLPDMNA</sequence>
<evidence type="ECO:0000256" key="1">
    <source>
        <dbReference type="SAM" id="Phobius"/>
    </source>
</evidence>
<name>A0A4Q6XV30_9SPHI</name>
<evidence type="ECO:0000313" key="2">
    <source>
        <dbReference type="EMBL" id="RZF60246.1"/>
    </source>
</evidence>
<keyword evidence="1" id="KW-0472">Membrane</keyword>
<keyword evidence="1" id="KW-1133">Transmembrane helix</keyword>
<dbReference type="AlphaFoldDB" id="A0A4Q6XV30"/>
<dbReference type="EMBL" id="SGIT01000002">
    <property type="protein sequence ID" value="RZF60246.1"/>
    <property type="molecule type" value="Genomic_DNA"/>
</dbReference>
<organism evidence="2 3">
    <name type="scientific">Sphingobacterium corticibacterium</name>
    <dbReference type="NCBI Taxonomy" id="2484746"/>
    <lineage>
        <taxon>Bacteria</taxon>
        <taxon>Pseudomonadati</taxon>
        <taxon>Bacteroidota</taxon>
        <taxon>Sphingobacteriia</taxon>
        <taxon>Sphingobacteriales</taxon>
        <taxon>Sphingobacteriaceae</taxon>
        <taxon>Sphingobacterium</taxon>
    </lineage>
</organism>
<accession>A0A4Q6XV30</accession>
<dbReference type="Proteomes" id="UP000292855">
    <property type="component" value="Unassembled WGS sequence"/>
</dbReference>
<keyword evidence="3" id="KW-1185">Reference proteome</keyword>
<keyword evidence="1" id="KW-0812">Transmembrane</keyword>
<evidence type="ECO:0000313" key="3">
    <source>
        <dbReference type="Proteomes" id="UP000292855"/>
    </source>
</evidence>